<dbReference type="GO" id="GO:0016787">
    <property type="term" value="F:hydrolase activity"/>
    <property type="evidence" value="ECO:0007669"/>
    <property type="project" value="UniProtKB-KW"/>
</dbReference>
<organism evidence="5 6">
    <name type="scientific">Nocardioides exalbidus</name>
    <dbReference type="NCBI Taxonomy" id="402596"/>
    <lineage>
        <taxon>Bacteria</taxon>
        <taxon>Bacillati</taxon>
        <taxon>Actinomycetota</taxon>
        <taxon>Actinomycetes</taxon>
        <taxon>Propionibacteriales</taxon>
        <taxon>Nocardioidaceae</taxon>
        <taxon>Nocardioides</taxon>
    </lineage>
</organism>
<dbReference type="GO" id="GO:0005524">
    <property type="term" value="F:ATP binding"/>
    <property type="evidence" value="ECO:0007669"/>
    <property type="project" value="UniProtKB-KW"/>
</dbReference>
<dbReference type="SUPFAM" id="SSF50891">
    <property type="entry name" value="Cyclophilin-like"/>
    <property type="match status" value="1"/>
</dbReference>
<dbReference type="SMART" id="SM00796">
    <property type="entry name" value="AHS1"/>
    <property type="match status" value="1"/>
</dbReference>
<dbReference type="Pfam" id="PF02682">
    <property type="entry name" value="CT_C_D"/>
    <property type="match status" value="1"/>
</dbReference>
<keyword evidence="2" id="KW-0378">Hydrolase</keyword>
<proteinExistence type="predicted"/>
<evidence type="ECO:0000313" key="6">
    <source>
        <dbReference type="Proteomes" id="UP000198742"/>
    </source>
</evidence>
<keyword evidence="6" id="KW-1185">Reference proteome</keyword>
<dbReference type="EMBL" id="FNRT01000002">
    <property type="protein sequence ID" value="SED03253.1"/>
    <property type="molecule type" value="Genomic_DNA"/>
</dbReference>
<dbReference type="Proteomes" id="UP000198742">
    <property type="component" value="Unassembled WGS sequence"/>
</dbReference>
<dbReference type="Gene3D" id="2.40.100.10">
    <property type="entry name" value="Cyclophilin-like"/>
    <property type="match status" value="1"/>
</dbReference>
<dbReference type="PANTHER" id="PTHR34698:SF2">
    <property type="entry name" value="5-OXOPROLINASE SUBUNIT B"/>
    <property type="match status" value="1"/>
</dbReference>
<evidence type="ECO:0000256" key="3">
    <source>
        <dbReference type="ARBA" id="ARBA00022840"/>
    </source>
</evidence>
<dbReference type="Gene3D" id="3.30.1360.40">
    <property type="match status" value="1"/>
</dbReference>
<reference evidence="6" key="1">
    <citation type="submission" date="2016-10" db="EMBL/GenBank/DDBJ databases">
        <authorList>
            <person name="Varghese N."/>
            <person name="Submissions S."/>
        </authorList>
    </citation>
    <scope>NUCLEOTIDE SEQUENCE [LARGE SCALE GENOMIC DNA]</scope>
    <source>
        <strain evidence="6">DSM 22017</strain>
    </source>
</reference>
<dbReference type="STRING" id="402596.SAMN04489844_3520"/>
<gene>
    <name evidence="5" type="ORF">SAMN04489844_3520</name>
</gene>
<dbReference type="InterPro" id="IPR029000">
    <property type="entry name" value="Cyclophilin-like_dom_sf"/>
</dbReference>
<evidence type="ECO:0000256" key="1">
    <source>
        <dbReference type="ARBA" id="ARBA00022741"/>
    </source>
</evidence>
<name>A0A1H4XCC6_9ACTN</name>
<dbReference type="InterPro" id="IPR010016">
    <property type="entry name" value="PxpB"/>
</dbReference>
<keyword evidence="3" id="KW-0067">ATP-binding</keyword>
<evidence type="ECO:0000256" key="2">
    <source>
        <dbReference type="ARBA" id="ARBA00022801"/>
    </source>
</evidence>
<evidence type="ECO:0000313" key="5">
    <source>
        <dbReference type="EMBL" id="SED03253.1"/>
    </source>
</evidence>
<protein>
    <submittedName>
        <fullName evidence="5">Sensor histidine kinase inhibitor, KipI family</fullName>
    </submittedName>
</protein>
<sequence length="200" mass="20587">MAVVNLVPVGPRACLAEVEDAVAAASLATWARAQGVAAVEIVPAAATVLFDGVDVASLGGSLSSWSPSSDPVPGPLVRVPVTYAGPDLETVAAHWGCSADEVVRAHTSWEFRAVFSGFAPGFSYLSGLPAERSVPRLDSPRARVAPGSVALADTWCGIYPTASPGGWLVLGTTDVVLWDVDRPQPALLAPGTRVRFEAAG</sequence>
<accession>A0A1H4XCC6</accession>
<dbReference type="PANTHER" id="PTHR34698">
    <property type="entry name" value="5-OXOPROLINASE SUBUNIT B"/>
    <property type="match status" value="1"/>
</dbReference>
<evidence type="ECO:0000259" key="4">
    <source>
        <dbReference type="SMART" id="SM00796"/>
    </source>
</evidence>
<dbReference type="AlphaFoldDB" id="A0A1H4XCC6"/>
<feature type="domain" description="Carboxyltransferase" evidence="4">
    <location>
        <begin position="4"/>
        <end position="188"/>
    </location>
</feature>
<keyword evidence="1" id="KW-0547">Nucleotide-binding</keyword>
<dbReference type="InterPro" id="IPR003833">
    <property type="entry name" value="CT_C_D"/>
</dbReference>